<comment type="caution">
    <text evidence="1">The sequence shown here is derived from an EMBL/GenBank/DDBJ whole genome shotgun (WGS) entry which is preliminary data.</text>
</comment>
<name>N1WGH6_9LEPT</name>
<sequence>MKPKSISKESQADDSADFLFWQITNLRQKRIRENLSILDLTHFPFVLLASLARFEETSQKAAQVRLAKHTKTEVPCWI</sequence>
<organism evidence="1 2">
    <name type="scientific">Leptospira weilii serovar Ranarum str. ICFT</name>
    <dbReference type="NCBI Taxonomy" id="1218598"/>
    <lineage>
        <taxon>Bacteria</taxon>
        <taxon>Pseudomonadati</taxon>
        <taxon>Spirochaetota</taxon>
        <taxon>Spirochaetia</taxon>
        <taxon>Leptospirales</taxon>
        <taxon>Leptospiraceae</taxon>
        <taxon>Leptospira</taxon>
    </lineage>
</organism>
<evidence type="ECO:0000313" key="2">
    <source>
        <dbReference type="Proteomes" id="UP000012313"/>
    </source>
</evidence>
<evidence type="ECO:0000313" key="1">
    <source>
        <dbReference type="EMBL" id="EMY76427.1"/>
    </source>
</evidence>
<proteinExistence type="predicted"/>
<dbReference type="Proteomes" id="UP000012313">
    <property type="component" value="Unassembled WGS sequence"/>
</dbReference>
<protein>
    <submittedName>
        <fullName evidence="1">Uncharacterized protein</fullName>
    </submittedName>
</protein>
<keyword evidence="2" id="KW-1185">Reference proteome</keyword>
<dbReference type="STRING" id="1218598.LEP1GSC060_0219"/>
<gene>
    <name evidence="1" type="ORF">LEP1GSC060_0219</name>
</gene>
<dbReference type="EMBL" id="AOHC02000050">
    <property type="protein sequence ID" value="EMY76427.1"/>
    <property type="molecule type" value="Genomic_DNA"/>
</dbReference>
<accession>N1WGH6</accession>
<reference evidence="1" key="1">
    <citation type="submission" date="2013-03" db="EMBL/GenBank/DDBJ databases">
        <authorList>
            <person name="Harkins D.M."/>
            <person name="Durkin A.S."/>
            <person name="Brinkac L.M."/>
            <person name="Haft D.H."/>
            <person name="Selengut J.D."/>
            <person name="Sanka R."/>
            <person name="DePew J."/>
            <person name="Purushe J."/>
            <person name="Hartskeerl R.A."/>
            <person name="Ahmed A."/>
            <person name="van der Linden H."/>
            <person name="Goris M.G.A."/>
            <person name="Vinetz J.M."/>
            <person name="Sutton G.G."/>
            <person name="Nierman W.C."/>
            <person name="Fouts D.E."/>
        </authorList>
    </citation>
    <scope>NUCLEOTIDE SEQUENCE [LARGE SCALE GENOMIC DNA]</scope>
    <source>
        <strain evidence="1">ICFT</strain>
    </source>
</reference>
<dbReference type="AlphaFoldDB" id="N1WGH6"/>